<evidence type="ECO:0000256" key="6">
    <source>
        <dbReference type="ARBA" id="ARBA00022833"/>
    </source>
</evidence>
<keyword evidence="6" id="KW-0862">Zinc</keyword>
<evidence type="ECO:0000256" key="13">
    <source>
        <dbReference type="ARBA" id="ARBA00023180"/>
    </source>
</evidence>
<evidence type="ECO:0000256" key="3">
    <source>
        <dbReference type="ARBA" id="ARBA00022692"/>
    </source>
</evidence>
<dbReference type="InterPro" id="IPR000884">
    <property type="entry name" value="TSP1_rpt"/>
</dbReference>
<feature type="domain" description="Fibronectin type-II" evidence="22">
    <location>
        <begin position="1717"/>
        <end position="1764"/>
    </location>
</feature>
<dbReference type="GO" id="GO:0045211">
    <property type="term" value="C:postsynaptic membrane"/>
    <property type="evidence" value="ECO:0007669"/>
    <property type="project" value="UniProtKB-SubCell"/>
</dbReference>
<feature type="region of interest" description="Disordered" evidence="19">
    <location>
        <begin position="1081"/>
        <end position="1134"/>
    </location>
</feature>
<feature type="transmembrane region" description="Helical" evidence="20">
    <location>
        <begin position="594"/>
        <end position="612"/>
    </location>
</feature>
<dbReference type="Pfam" id="PF10613">
    <property type="entry name" value="Lig_chan-Glu_bd"/>
    <property type="match status" value="1"/>
</dbReference>
<protein>
    <recommendedName>
        <fullName evidence="22">Fibronectin type-II domain-containing protein</fullName>
    </recommendedName>
</protein>
<dbReference type="Pfam" id="PF00060">
    <property type="entry name" value="Lig_chan"/>
    <property type="match status" value="1"/>
</dbReference>
<dbReference type="GO" id="GO:0046373">
    <property type="term" value="P:L-arabinose metabolic process"/>
    <property type="evidence" value="ECO:0007669"/>
    <property type="project" value="InterPro"/>
</dbReference>
<dbReference type="InterPro" id="IPR001320">
    <property type="entry name" value="Iontro_rcpt_C"/>
</dbReference>
<evidence type="ECO:0000259" key="22">
    <source>
        <dbReference type="PROSITE" id="PS51092"/>
    </source>
</evidence>
<dbReference type="InterPro" id="IPR036195">
    <property type="entry name" value="AbfB_ABD_sf"/>
</dbReference>
<evidence type="ECO:0000256" key="18">
    <source>
        <dbReference type="PROSITE-ProRule" id="PRU00479"/>
    </source>
</evidence>
<dbReference type="SUPFAM" id="SSF110221">
    <property type="entry name" value="AbfB domain"/>
    <property type="match status" value="1"/>
</dbReference>
<evidence type="ECO:0000256" key="11">
    <source>
        <dbReference type="ARBA" id="ARBA00023157"/>
    </source>
</evidence>
<evidence type="ECO:0000256" key="16">
    <source>
        <dbReference type="ARBA" id="ARBA00023303"/>
    </source>
</evidence>
<proteinExistence type="predicted"/>
<dbReference type="PROSITE" id="PS00023">
    <property type="entry name" value="FN2_1"/>
    <property type="match status" value="1"/>
</dbReference>
<keyword evidence="12" id="KW-0675">Receptor</keyword>
<dbReference type="Pfam" id="PF01094">
    <property type="entry name" value="ANF_receptor"/>
    <property type="match status" value="1"/>
</dbReference>
<dbReference type="SMART" id="SM00209">
    <property type="entry name" value="TSP1"/>
    <property type="match status" value="1"/>
</dbReference>
<dbReference type="InterPro" id="IPR001828">
    <property type="entry name" value="ANF_lig-bd_rcpt"/>
</dbReference>
<organism evidence="23 24">
    <name type="scientific">Pocillopora meandrina</name>
    <dbReference type="NCBI Taxonomy" id="46732"/>
    <lineage>
        <taxon>Eukaryota</taxon>
        <taxon>Metazoa</taxon>
        <taxon>Cnidaria</taxon>
        <taxon>Anthozoa</taxon>
        <taxon>Hexacorallia</taxon>
        <taxon>Scleractinia</taxon>
        <taxon>Astrocoeniina</taxon>
        <taxon>Pocilloporidae</taxon>
        <taxon>Pocillopora</taxon>
    </lineage>
</organism>
<keyword evidence="8" id="KW-0770">Synapse</keyword>
<dbReference type="Proteomes" id="UP001159428">
    <property type="component" value="Unassembled WGS sequence"/>
</dbReference>
<dbReference type="SMART" id="SM00918">
    <property type="entry name" value="Lig_chan-Glu_bd"/>
    <property type="match status" value="1"/>
</dbReference>
<evidence type="ECO:0000256" key="21">
    <source>
        <dbReference type="SAM" id="SignalP"/>
    </source>
</evidence>
<keyword evidence="11" id="KW-1015">Disulfide bond</keyword>
<dbReference type="InterPro" id="IPR019594">
    <property type="entry name" value="Glu/Gly-bd"/>
</dbReference>
<keyword evidence="14" id="KW-0628">Postsynaptic cell membrane</keyword>
<keyword evidence="4" id="KW-0479">Metal-binding</keyword>
<dbReference type="InterPro" id="IPR015683">
    <property type="entry name" value="Ionotropic_Glu_rcpt"/>
</dbReference>
<dbReference type="PROSITE" id="PS50092">
    <property type="entry name" value="TSP1"/>
    <property type="match status" value="1"/>
</dbReference>
<dbReference type="PROSITE" id="PS51092">
    <property type="entry name" value="FN2_2"/>
    <property type="match status" value="1"/>
</dbReference>
<evidence type="ECO:0000256" key="7">
    <source>
        <dbReference type="ARBA" id="ARBA00022989"/>
    </source>
</evidence>
<evidence type="ECO:0000256" key="5">
    <source>
        <dbReference type="ARBA" id="ARBA00022737"/>
    </source>
</evidence>
<dbReference type="GO" id="GO:0046556">
    <property type="term" value="F:alpha-L-arabinofuranosidase activity"/>
    <property type="evidence" value="ECO:0007669"/>
    <property type="project" value="InterPro"/>
</dbReference>
<dbReference type="InterPro" id="IPR028082">
    <property type="entry name" value="Peripla_BP_I"/>
</dbReference>
<keyword evidence="15" id="KW-1071">Ligand-gated ion channel</keyword>
<keyword evidence="3 20" id="KW-0812">Transmembrane</keyword>
<evidence type="ECO:0000256" key="14">
    <source>
        <dbReference type="ARBA" id="ARBA00023257"/>
    </source>
</evidence>
<dbReference type="Gene3D" id="2.10.10.10">
    <property type="entry name" value="Fibronectin, type II, collagen-binding"/>
    <property type="match status" value="1"/>
</dbReference>
<name>A0AAU9WCJ6_9CNID</name>
<dbReference type="InterPro" id="IPR036943">
    <property type="entry name" value="FN_type2_sf"/>
</dbReference>
<comment type="caution">
    <text evidence="23">The sequence shown here is derived from an EMBL/GenBank/DDBJ whole genome shotgun (WGS) entry which is preliminary data.</text>
</comment>
<feature type="transmembrane region" description="Helical" evidence="20">
    <location>
        <begin position="624"/>
        <end position="644"/>
    </location>
</feature>
<evidence type="ECO:0000256" key="19">
    <source>
        <dbReference type="SAM" id="MobiDB-lite"/>
    </source>
</evidence>
<dbReference type="SUPFAM" id="SSF53822">
    <property type="entry name" value="Periplasmic binding protein-like I"/>
    <property type="match status" value="1"/>
</dbReference>
<gene>
    <name evidence="23" type="ORF">PMEA_00004213</name>
</gene>
<dbReference type="SUPFAM" id="SSF82895">
    <property type="entry name" value="TSP-1 type 1 repeat"/>
    <property type="match status" value="1"/>
</dbReference>
<comment type="caution">
    <text evidence="18">Lacks conserved residue(s) required for the propagation of feature annotation.</text>
</comment>
<sequence length="1812" mass="202552">MFQNLCKTYIISILLLQCRCGSIDATLTPLIQPVVKLVFISEEIQRYDLNSTCEQILQRYKDVSSVLSLQGTAIEWKQKETPHSLWRKILEHIIEHNASVVISFLPPKKNYVLVDLLSKSDIPIIGLQSLTEEFYKTYQESSWYLSMLPSDALQARVLIDLMLEFEDSRFVCVTTEKSRDDALLSYLLQYTTNIGHQAAAPRCIILRENSLLEDLGSGLAAISSSGVRLIVVHCQGNESNAIISLANKLSLKLLRGDVYWIFTDKAVTFNANAFREGSFGVQIFQRTENTSMASIYKRLLQDSVELFVLGLKSSLDWLTRCNKLECFQGRLFTTFKRQLYREMMRHSFPGQTGFVQFGNNGERTSLKFTIIKALRSHDLQQDVEQNWHVLGFACPEMILHNSPHNFEAFLPRDLPKPRHLRIVTIKHAPFTAIHDVDYSSRLGTSCPVNTVPCREFLEDNDTSSFPENEGFWKRSKGPSRIQCCYGVMIDILIKIQEIEDFSFDLYLVKDGKYGSVDPTTKQMNGMIGDVYRGTADLALGVITITEERSKYVGFTTPYTDTALMFFVRRFEANNKTFAQIISDMRLLKSFSTELWLMCLIAFFAVAVTSWVFEKLYYYRNHKSAYLLPFEFIAYVYGNIFHVPLTKIQAKTYAVPSVMVVANFAALVLVSSYTANLLASLITVEETNIVSGIADEKFVDPPTGFVFATIKDTSTEDFFKKSRSARLRKIYENMKDHNVETFSDGMKKLRSGELTVFISETGAEDDPNCEIKENGVPFGLSGLAFALQRNSSWTHQISHAIHKLNAHDTIPQIFQKWTTSRCKVSQQTVVARPMGLGEFGGFFFNTAMICCGCFLLMLAEIVVYRKISRTRSSFSPQQNGITQNILALPDTSRNFTVVKLFPPSSQQNDAGIGPVPQEAGKGIMANQRSAFLGNRADSFRFHRPGFEHVPGSVSLESAANPGHYLRYKNYKFHLERNKPTGVFEKDATFIERKTQTKGAAAYELFNHPGWFMCHDTSSKFGLVAKNVDIGSHEFLLSCLYMAVAQKPTKKDLKERLKLSPTKKESAEARANVRNVSGIISNDDSVENLGKDTPQNESGGSLAKKVSFMGSKINKTDNGQLSNKTNSGKNNDAPLKLSSNVTADKNGSFELTFDDDSDTVNSTKQANETGLLHGLKSADVTLELQVTNGTQKPQMDLQKDKQEIVVTDTGNGLSGNDQNKLEASTTNKLKSNPTLNNGLGKGSSSITAKINPLVRGNTVTVNKNQSGKIQSFAQTKANLQLQGSAIILNKETSGKKVPFAQPKINPLIKGNALTLNKNPTGQLQSFAPKQAANQLNPYGKQQFTFNFEFPNDGKTTPNTLPDQLAKITAKALGFIHSAYRNQQSQKIHSPAQPFTKLGPVFRQQQPLQQQQLKQQQQKQFQRPLNYFSQQAPSQEILRATPHFIGAPPLVSPVRPLGKPLAFKAPNVQFPYQQLNQPGLQRVPNSYHIPGKTWGGLISVGKQSLMGNSANFHNYIQNGVSQQEKSRAKLDDEPNKTSENDKCISLKFINKVRRPITLVSSMKLEGYLITAETFKLKTIFKHPRKHHHVIFYARDSDDRDNEVLLNNNNAIAVTPGGCDMPFRSVVMSHHGQIGNKEIEHLRENDEYKSSMEAAKKAVLGKGDENFTQWTPFGPCGATCGKSLQTRTRTCKPGKVCKGQSLESRTCIQTPCPVSTCLKTYSGKCCALPFVFRGAVVNHCIADPQTHRPWCATTPNYDKEKRWGYCQPSGPRTEKVAPVLRSFLPNSPGQSKCPATCTKICMGWCPQRCCNAVAQG</sequence>
<dbReference type="Gene3D" id="3.40.190.10">
    <property type="entry name" value="Periplasmic binding protein-like II"/>
    <property type="match status" value="2"/>
</dbReference>
<dbReference type="FunFam" id="3.40.190.10:FF:000009">
    <property type="entry name" value="Putative glutamate receptor ionotropic NMDA 2B"/>
    <property type="match status" value="1"/>
</dbReference>
<keyword evidence="21" id="KW-0732">Signal</keyword>
<evidence type="ECO:0000313" key="24">
    <source>
        <dbReference type="Proteomes" id="UP001159428"/>
    </source>
</evidence>
<keyword evidence="13" id="KW-0325">Glycoprotein</keyword>
<dbReference type="Gene3D" id="2.80.10.50">
    <property type="match status" value="1"/>
</dbReference>
<dbReference type="PANTHER" id="PTHR18966">
    <property type="entry name" value="IONOTROPIC GLUTAMATE RECEPTOR"/>
    <property type="match status" value="1"/>
</dbReference>
<feature type="transmembrane region" description="Helical" evidence="20">
    <location>
        <begin position="841"/>
        <end position="863"/>
    </location>
</feature>
<feature type="signal peptide" evidence="21">
    <location>
        <begin position="1"/>
        <end position="25"/>
    </location>
</feature>
<dbReference type="SMART" id="SM00059">
    <property type="entry name" value="FN2"/>
    <property type="match status" value="1"/>
</dbReference>
<dbReference type="EMBL" id="CALNXJ010000012">
    <property type="protein sequence ID" value="CAH3110134.1"/>
    <property type="molecule type" value="Genomic_DNA"/>
</dbReference>
<feature type="transmembrane region" description="Helical" evidence="20">
    <location>
        <begin position="656"/>
        <end position="678"/>
    </location>
</feature>
<dbReference type="Gene3D" id="3.40.50.2300">
    <property type="match status" value="2"/>
</dbReference>
<evidence type="ECO:0000256" key="8">
    <source>
        <dbReference type="ARBA" id="ARBA00023018"/>
    </source>
</evidence>
<dbReference type="CDD" id="cd00062">
    <property type="entry name" value="FN2"/>
    <property type="match status" value="1"/>
</dbReference>
<evidence type="ECO:0000256" key="12">
    <source>
        <dbReference type="ARBA" id="ARBA00023170"/>
    </source>
</evidence>
<dbReference type="Gene3D" id="2.20.100.10">
    <property type="entry name" value="Thrombospondin type-1 (TSP1) repeat"/>
    <property type="match status" value="1"/>
</dbReference>
<evidence type="ECO:0000313" key="23">
    <source>
        <dbReference type="EMBL" id="CAH3110134.1"/>
    </source>
</evidence>
<feature type="compositionally biased region" description="Polar residues" evidence="19">
    <location>
        <begin position="1114"/>
        <end position="1128"/>
    </location>
</feature>
<keyword evidence="2" id="KW-0813">Transport</keyword>
<evidence type="ECO:0000256" key="17">
    <source>
        <dbReference type="ARBA" id="ARBA00034100"/>
    </source>
</evidence>
<dbReference type="InterPro" id="IPR013806">
    <property type="entry name" value="Kringle-like"/>
</dbReference>
<keyword evidence="9" id="KW-0406">Ion transport</keyword>
<dbReference type="SUPFAM" id="SSF57440">
    <property type="entry name" value="Kringle-like"/>
    <property type="match status" value="1"/>
</dbReference>
<evidence type="ECO:0000256" key="1">
    <source>
        <dbReference type="ARBA" id="ARBA00004141"/>
    </source>
</evidence>
<evidence type="ECO:0000256" key="2">
    <source>
        <dbReference type="ARBA" id="ARBA00022448"/>
    </source>
</evidence>
<evidence type="ECO:0000256" key="20">
    <source>
        <dbReference type="SAM" id="Phobius"/>
    </source>
</evidence>
<accession>A0AAU9WCJ6</accession>
<keyword evidence="5" id="KW-0677">Repeat</keyword>
<dbReference type="InterPro" id="IPR000562">
    <property type="entry name" value="FN_type2_dom"/>
</dbReference>
<dbReference type="SUPFAM" id="SSF53850">
    <property type="entry name" value="Periplasmic binding protein-like II"/>
    <property type="match status" value="1"/>
</dbReference>
<keyword evidence="7 20" id="KW-1133">Transmembrane helix</keyword>
<evidence type="ECO:0000256" key="15">
    <source>
        <dbReference type="ARBA" id="ARBA00023286"/>
    </source>
</evidence>
<evidence type="ECO:0000256" key="4">
    <source>
        <dbReference type="ARBA" id="ARBA00022723"/>
    </source>
</evidence>
<dbReference type="Pfam" id="PF00090">
    <property type="entry name" value="TSP_1"/>
    <property type="match status" value="1"/>
</dbReference>
<dbReference type="Pfam" id="PF00040">
    <property type="entry name" value="fn2"/>
    <property type="match status" value="1"/>
</dbReference>
<dbReference type="Pfam" id="PF05270">
    <property type="entry name" value="AbfB"/>
    <property type="match status" value="1"/>
</dbReference>
<feature type="chain" id="PRO_5043325584" description="Fibronectin type-II domain-containing protein" evidence="21">
    <location>
        <begin position="26"/>
        <end position="1812"/>
    </location>
</feature>
<dbReference type="SMART" id="SM00079">
    <property type="entry name" value="PBPe"/>
    <property type="match status" value="1"/>
</dbReference>
<dbReference type="GO" id="GO:0015276">
    <property type="term" value="F:ligand-gated monoatomic ion channel activity"/>
    <property type="evidence" value="ECO:0007669"/>
    <property type="project" value="InterPro"/>
</dbReference>
<keyword evidence="24" id="KW-1185">Reference proteome</keyword>
<dbReference type="InterPro" id="IPR007934">
    <property type="entry name" value="AbfB_ABD"/>
</dbReference>
<dbReference type="InterPro" id="IPR036383">
    <property type="entry name" value="TSP1_rpt_sf"/>
</dbReference>
<keyword evidence="16" id="KW-0407">Ion channel</keyword>
<reference evidence="23 24" key="1">
    <citation type="submission" date="2022-05" db="EMBL/GenBank/DDBJ databases">
        <authorList>
            <consortium name="Genoscope - CEA"/>
            <person name="William W."/>
        </authorList>
    </citation>
    <scope>NUCLEOTIDE SEQUENCE [LARGE SCALE GENOMIC DNA]</scope>
</reference>
<evidence type="ECO:0000256" key="10">
    <source>
        <dbReference type="ARBA" id="ARBA00023136"/>
    </source>
</evidence>
<evidence type="ECO:0000256" key="9">
    <source>
        <dbReference type="ARBA" id="ARBA00023065"/>
    </source>
</evidence>
<comment type="subcellular location">
    <subcellularLocation>
        <location evidence="1">Membrane</location>
        <topology evidence="1">Multi-pass membrane protein</topology>
    </subcellularLocation>
    <subcellularLocation>
        <location evidence="17">Postsynaptic cell membrane</location>
    </subcellularLocation>
</comment>
<keyword evidence="10 20" id="KW-0472">Membrane</keyword>
<dbReference type="GO" id="GO:0046872">
    <property type="term" value="F:metal ion binding"/>
    <property type="evidence" value="ECO:0007669"/>
    <property type="project" value="UniProtKB-KW"/>
</dbReference>